<dbReference type="SUPFAM" id="SSF56214">
    <property type="entry name" value="4'-phosphopantetheinyl transferase"/>
    <property type="match status" value="2"/>
</dbReference>
<evidence type="ECO:0000259" key="3">
    <source>
        <dbReference type="Pfam" id="PF01648"/>
    </source>
</evidence>
<dbReference type="PANTHER" id="PTHR12215:SF10">
    <property type="entry name" value="L-AMINOADIPATE-SEMIALDEHYDE DEHYDROGENASE-PHOSPHOPANTETHEINYL TRANSFERASE"/>
    <property type="match status" value="1"/>
</dbReference>
<dbReference type="GO" id="GO:0016740">
    <property type="term" value="F:transferase activity"/>
    <property type="evidence" value="ECO:0007669"/>
    <property type="project" value="UniProtKB-KW"/>
</dbReference>
<comment type="similarity">
    <text evidence="1">Belongs to the P-Pant transferase superfamily. Gsp/Sfp/HetI/AcpT family.</text>
</comment>
<dbReference type="InterPro" id="IPR050559">
    <property type="entry name" value="P-Pant_transferase_sf"/>
</dbReference>
<sequence length="241" mass="26934">MLNFTCTSFSHWSNDWQSTSTSLLSKEELSRLHQMLSTRRKTQFLAGRLLVRVFIAEHFACEPEKVNLAAVAPTFASCGGAHLANISISHSADYLAVAIGKDMLGIDYELEYPSRDWLAIAQSCFHDEEVSWLQKQPKSVLAQEFLRIWTTKEALSKCSGEDLGKLLTTIPIINDVNSWPKRLAEFHCWRGAIGRGAYLALVGNGAPTPPPFHLNGTYRTNFNDSRGSKVRLYRIAASQLS</sequence>
<protein>
    <submittedName>
        <fullName evidence="4">4'-phosphopantetheinyl transferase superfamily protein</fullName>
    </submittedName>
</protein>
<dbReference type="RefSeq" id="WP_301415773.1">
    <property type="nucleotide sequence ID" value="NZ_CP098023.1"/>
</dbReference>
<organism evidence="4 5">
    <name type="scientific">Microbulbifer spongiae</name>
    <dbReference type="NCBI Taxonomy" id="2944933"/>
    <lineage>
        <taxon>Bacteria</taxon>
        <taxon>Pseudomonadati</taxon>
        <taxon>Pseudomonadota</taxon>
        <taxon>Gammaproteobacteria</taxon>
        <taxon>Cellvibrionales</taxon>
        <taxon>Microbulbiferaceae</taxon>
        <taxon>Microbulbifer</taxon>
    </lineage>
</organism>
<dbReference type="Gene3D" id="3.90.470.20">
    <property type="entry name" value="4'-phosphopantetheinyl transferase domain"/>
    <property type="match status" value="1"/>
</dbReference>
<dbReference type="InterPro" id="IPR008278">
    <property type="entry name" value="4-PPantetheinyl_Trfase_dom"/>
</dbReference>
<name>A0ABY9ECQ4_9GAMM</name>
<evidence type="ECO:0000313" key="5">
    <source>
        <dbReference type="Proteomes" id="UP001321520"/>
    </source>
</evidence>
<dbReference type="PANTHER" id="PTHR12215">
    <property type="entry name" value="PHOSPHOPANTETHEINE TRANSFERASE"/>
    <property type="match status" value="1"/>
</dbReference>
<gene>
    <name evidence="4" type="ORF">M8T91_00410</name>
</gene>
<reference evidence="4 5" key="1">
    <citation type="submission" date="2022-05" db="EMBL/GenBank/DDBJ databases">
        <title>Microbulbifer sp. nov., isolated from sponge.</title>
        <authorList>
            <person name="Gao L."/>
        </authorList>
    </citation>
    <scope>NUCLEOTIDE SEQUENCE [LARGE SCALE GENOMIC DNA]</scope>
    <source>
        <strain evidence="4 5">MI-G</strain>
    </source>
</reference>
<proteinExistence type="inferred from homology"/>
<evidence type="ECO:0000313" key="4">
    <source>
        <dbReference type="EMBL" id="WKD49927.1"/>
    </source>
</evidence>
<keyword evidence="5" id="KW-1185">Reference proteome</keyword>
<evidence type="ECO:0000256" key="1">
    <source>
        <dbReference type="ARBA" id="ARBA00010990"/>
    </source>
</evidence>
<evidence type="ECO:0000256" key="2">
    <source>
        <dbReference type="ARBA" id="ARBA00022679"/>
    </source>
</evidence>
<dbReference type="Proteomes" id="UP001321520">
    <property type="component" value="Chromosome"/>
</dbReference>
<accession>A0ABY9ECQ4</accession>
<keyword evidence="2 4" id="KW-0808">Transferase</keyword>
<dbReference type="InterPro" id="IPR037143">
    <property type="entry name" value="4-PPantetheinyl_Trfase_dom_sf"/>
</dbReference>
<dbReference type="EMBL" id="CP098023">
    <property type="protein sequence ID" value="WKD49927.1"/>
    <property type="molecule type" value="Genomic_DNA"/>
</dbReference>
<feature type="domain" description="4'-phosphopantetheinyl transferase" evidence="3">
    <location>
        <begin position="104"/>
        <end position="177"/>
    </location>
</feature>
<dbReference type="Pfam" id="PF01648">
    <property type="entry name" value="ACPS"/>
    <property type="match status" value="1"/>
</dbReference>